<protein>
    <submittedName>
        <fullName evidence="1">Uncharacterized protein</fullName>
    </submittedName>
</protein>
<dbReference type="AlphaFoldDB" id="A0A5B0RL67"/>
<evidence type="ECO:0000313" key="2">
    <source>
        <dbReference type="Proteomes" id="UP000325313"/>
    </source>
</evidence>
<evidence type="ECO:0000313" key="1">
    <source>
        <dbReference type="EMBL" id="KAA1126681.1"/>
    </source>
</evidence>
<dbReference type="EMBL" id="VDEP01000171">
    <property type="protein sequence ID" value="KAA1126681.1"/>
    <property type="molecule type" value="Genomic_DNA"/>
</dbReference>
<proteinExistence type="predicted"/>
<accession>A0A5B0RL67</accession>
<dbReference type="Proteomes" id="UP000325313">
    <property type="component" value="Unassembled WGS sequence"/>
</dbReference>
<gene>
    <name evidence="1" type="ORF">PGTUg99_032762</name>
</gene>
<sequence length="277" mass="31012">MILKPISEQLYVPASEVQTHALCVVTYTWGAVRRGLTPFLPVDPTSDHCGGSDQDLTVQSFPWTPPLHSCRQQVDTGRYPRGAWINRSVRSGAAGRPAKKTTHVQVEHTTVCQCRAPALHDRSAIRKLNVAQFLTADYESQDPHQRVLIGAETNVGRRETDVSNEPDRLGYEIVESTMKKSRFVEPPSKSALTEHLQSRSRWFHGSAEFRRFHNPARYELPLGCIASLKNVLQPNPLRKESQVWHVRNRSALSQSTPQVHSEIADTALGCHCPVAVL</sequence>
<organism evidence="1 2">
    <name type="scientific">Puccinia graminis f. sp. tritici</name>
    <dbReference type="NCBI Taxonomy" id="56615"/>
    <lineage>
        <taxon>Eukaryota</taxon>
        <taxon>Fungi</taxon>
        <taxon>Dikarya</taxon>
        <taxon>Basidiomycota</taxon>
        <taxon>Pucciniomycotina</taxon>
        <taxon>Pucciniomycetes</taxon>
        <taxon>Pucciniales</taxon>
        <taxon>Pucciniaceae</taxon>
        <taxon>Puccinia</taxon>
    </lineage>
</organism>
<name>A0A5B0RL67_PUCGR</name>
<comment type="caution">
    <text evidence="1">The sequence shown here is derived from an EMBL/GenBank/DDBJ whole genome shotgun (WGS) entry which is preliminary data.</text>
</comment>
<reference evidence="1 2" key="1">
    <citation type="submission" date="2019-05" db="EMBL/GenBank/DDBJ databases">
        <title>Emergence of the Ug99 lineage of the wheat stem rust pathogen through somatic hybridization.</title>
        <authorList>
            <person name="Li F."/>
            <person name="Upadhyaya N.M."/>
            <person name="Sperschneider J."/>
            <person name="Matny O."/>
            <person name="Nguyen-Phuc H."/>
            <person name="Mago R."/>
            <person name="Raley C."/>
            <person name="Miller M.E."/>
            <person name="Silverstein K.A.T."/>
            <person name="Henningsen E."/>
            <person name="Hirsch C.D."/>
            <person name="Visser B."/>
            <person name="Pretorius Z.A."/>
            <person name="Steffenson B.J."/>
            <person name="Schwessinger B."/>
            <person name="Dodds P.N."/>
            <person name="Figueroa M."/>
        </authorList>
    </citation>
    <scope>NUCLEOTIDE SEQUENCE [LARGE SCALE GENOMIC DNA]</scope>
    <source>
        <strain evidence="1 2">Ug99</strain>
    </source>
</reference>